<dbReference type="RefSeq" id="WP_183593257.1">
    <property type="nucleotide sequence ID" value="NZ_JACHWR010000002.1"/>
</dbReference>
<accession>A0A7W4VX20</accession>
<organism evidence="1 2">
    <name type="scientific">Nocardioides soli</name>
    <dbReference type="NCBI Taxonomy" id="1036020"/>
    <lineage>
        <taxon>Bacteria</taxon>
        <taxon>Bacillati</taxon>
        <taxon>Actinomycetota</taxon>
        <taxon>Actinomycetes</taxon>
        <taxon>Propionibacteriales</taxon>
        <taxon>Nocardioidaceae</taxon>
        <taxon>Nocardioides</taxon>
    </lineage>
</organism>
<keyword evidence="2" id="KW-1185">Reference proteome</keyword>
<evidence type="ECO:0000313" key="2">
    <source>
        <dbReference type="Proteomes" id="UP000589626"/>
    </source>
</evidence>
<comment type="caution">
    <text evidence="1">The sequence shown here is derived from an EMBL/GenBank/DDBJ whole genome shotgun (WGS) entry which is preliminary data.</text>
</comment>
<dbReference type="AlphaFoldDB" id="A0A7W4VX20"/>
<name>A0A7W4VX20_9ACTN</name>
<dbReference type="Proteomes" id="UP000589626">
    <property type="component" value="Unassembled WGS sequence"/>
</dbReference>
<proteinExistence type="predicted"/>
<evidence type="ECO:0000313" key="1">
    <source>
        <dbReference type="EMBL" id="MBB3043406.1"/>
    </source>
</evidence>
<protein>
    <submittedName>
        <fullName evidence="1">Uncharacterized protein</fullName>
    </submittedName>
</protein>
<reference evidence="1 2" key="1">
    <citation type="submission" date="2020-08" db="EMBL/GenBank/DDBJ databases">
        <title>Sequencing the genomes of 1000 actinobacteria strains.</title>
        <authorList>
            <person name="Klenk H.-P."/>
        </authorList>
    </citation>
    <scope>NUCLEOTIDE SEQUENCE [LARGE SCALE GENOMIC DNA]</scope>
    <source>
        <strain evidence="1 2">DSM 105498</strain>
    </source>
</reference>
<sequence length="258" mass="28760">MEFTLASRSFDLTADLVRRKLTDRVPESIKEYWVEIDGVRWPVKQVMALATGLDRRAFQSQNSRRLLERLGFSVSQGGSVISANARSAKPRANRAAFDAEALDVLESVDVRVTFDWLRAGPVVLDAEGLPKFPSLPRLPGLYRYDFGLDDAGVRTLYIGESVELMRRASNYRNAKTDRSRQRTSRRIHKEIVQHLLAGGSIEFAIATGVSIQDGEDTDLRLKSARRLAENAAVLRAQTTPATQVLNIDTDIGQSEGEE</sequence>
<gene>
    <name evidence="1" type="ORF">FHU40_003224</name>
</gene>
<dbReference type="EMBL" id="JACHWR010000002">
    <property type="protein sequence ID" value="MBB3043406.1"/>
    <property type="molecule type" value="Genomic_DNA"/>
</dbReference>